<reference evidence="2 3" key="1">
    <citation type="journal article" date="2015" name="Mol. Plant Microbe Interact.">
        <title>Comparative Genomic Analysis of Pseudomonas chlororaphis PCL1606 Reveals New Insight into Antifungal Compounds Involved in Biocontrol.</title>
        <authorList>
            <person name="Calderon C.E."/>
            <person name="Ramos C."/>
            <person name="de Vicente A."/>
            <person name="Cazorla F.M."/>
        </authorList>
    </citation>
    <scope>NUCLEOTIDE SEQUENCE [LARGE SCALE GENOMIC DNA]</scope>
    <source>
        <strain evidence="2 3">PCL1606</strain>
    </source>
</reference>
<feature type="transmembrane region" description="Helical" evidence="1">
    <location>
        <begin position="62"/>
        <end position="78"/>
    </location>
</feature>
<evidence type="ECO:0000313" key="3">
    <source>
        <dbReference type="Proteomes" id="UP000032748"/>
    </source>
</evidence>
<gene>
    <name evidence="2" type="ORF">PCL1606_03350</name>
</gene>
<evidence type="ECO:0000256" key="1">
    <source>
        <dbReference type="SAM" id="Phobius"/>
    </source>
</evidence>
<feature type="transmembrane region" description="Helical" evidence="1">
    <location>
        <begin position="117"/>
        <end position="138"/>
    </location>
</feature>
<dbReference type="KEGG" id="pcz:PCL1606_03350"/>
<organism evidence="2 3">
    <name type="scientific">Pseudomonas chlororaphis</name>
    <dbReference type="NCBI Taxonomy" id="587753"/>
    <lineage>
        <taxon>Bacteria</taxon>
        <taxon>Pseudomonadati</taxon>
        <taxon>Pseudomonadota</taxon>
        <taxon>Gammaproteobacteria</taxon>
        <taxon>Pseudomonadales</taxon>
        <taxon>Pseudomonadaceae</taxon>
        <taxon>Pseudomonas</taxon>
    </lineage>
</organism>
<feature type="transmembrane region" description="Helical" evidence="1">
    <location>
        <begin position="84"/>
        <end position="105"/>
    </location>
</feature>
<dbReference type="Proteomes" id="UP000032748">
    <property type="component" value="Chromosome"/>
</dbReference>
<feature type="transmembrane region" description="Helical" evidence="1">
    <location>
        <begin position="33"/>
        <end position="50"/>
    </location>
</feature>
<keyword evidence="1" id="KW-0812">Transmembrane</keyword>
<feature type="transmembrane region" description="Helical" evidence="1">
    <location>
        <begin position="7"/>
        <end position="27"/>
    </location>
</feature>
<dbReference type="OrthoDB" id="7021244at2"/>
<dbReference type="PATRIC" id="fig|587753.10.peg.335"/>
<protein>
    <recommendedName>
        <fullName evidence="4">Transmembrane protein</fullName>
    </recommendedName>
</protein>
<accession>A0A0D5XSH7</accession>
<dbReference type="AlphaFoldDB" id="A0A0D5XSH7"/>
<keyword evidence="1" id="KW-1133">Transmembrane helix</keyword>
<dbReference type="EMBL" id="CP011110">
    <property type="protein sequence ID" value="AKA21790.1"/>
    <property type="molecule type" value="Genomic_DNA"/>
</dbReference>
<evidence type="ECO:0000313" key="2">
    <source>
        <dbReference type="EMBL" id="AKA21790.1"/>
    </source>
</evidence>
<dbReference type="RefSeq" id="WP_045880729.1">
    <property type="nucleotide sequence ID" value="NZ_CP011110.1"/>
</dbReference>
<evidence type="ECO:0008006" key="4">
    <source>
        <dbReference type="Google" id="ProtNLM"/>
    </source>
</evidence>
<name>A0A0D5XSH7_9PSED</name>
<keyword evidence="1" id="KW-0472">Membrane</keyword>
<feature type="transmembrane region" description="Helical" evidence="1">
    <location>
        <begin position="158"/>
        <end position="182"/>
    </location>
</feature>
<sequence>MSATLRSLRFYLVIGLLQGLLLMWAVLYSGWSGIAMAALAAALLMGGGLLQLLPERRRERRIWLAMVALALAAGVVVACRELPMTGLALAGVSTGLILMTLFGAAVLQGRTNLWRRFFGYALWVALALPLPWIAHALFKAWTFRHYRDPLKGGFLSLVFFAGPTLAFSIGLFLIGLCLAAVLRRRSAAAAC</sequence>
<proteinExistence type="predicted"/>